<dbReference type="AlphaFoldDB" id="A0A5D0NYM2"/>
<feature type="domain" description="NAD(P)-binding" evidence="1">
    <location>
        <begin position="8"/>
        <end position="172"/>
    </location>
</feature>
<comment type="caution">
    <text evidence="2">The sequence shown here is derived from an EMBL/GenBank/DDBJ whole genome shotgun (WGS) entry which is preliminary data.</text>
</comment>
<organism evidence="2 3">
    <name type="scientific">Actinomadura chibensis</name>
    <dbReference type="NCBI Taxonomy" id="392828"/>
    <lineage>
        <taxon>Bacteria</taxon>
        <taxon>Bacillati</taxon>
        <taxon>Actinomycetota</taxon>
        <taxon>Actinomycetes</taxon>
        <taxon>Streptosporangiales</taxon>
        <taxon>Thermomonosporaceae</taxon>
        <taxon>Actinomadura</taxon>
    </lineage>
</organism>
<dbReference type="Gene3D" id="3.40.50.720">
    <property type="entry name" value="NAD(P)-binding Rossmann-like Domain"/>
    <property type="match status" value="1"/>
</dbReference>
<dbReference type="InterPro" id="IPR051604">
    <property type="entry name" value="Ergot_Alk_Oxidoreductase"/>
</dbReference>
<reference evidence="2 3" key="1">
    <citation type="submission" date="2019-08" db="EMBL/GenBank/DDBJ databases">
        <title>Actinomadura sp. nov. CYP1-5 isolated from mountain soil.</title>
        <authorList>
            <person name="Songsumanus A."/>
            <person name="Kuncharoen N."/>
            <person name="Kudo T."/>
            <person name="Yuki M."/>
            <person name="Igarashi Y."/>
            <person name="Tanasupawat S."/>
        </authorList>
    </citation>
    <scope>NUCLEOTIDE SEQUENCE [LARGE SCALE GENOMIC DNA]</scope>
    <source>
        <strain evidence="2 3">JCM 14158</strain>
    </source>
</reference>
<dbReference type="InterPro" id="IPR036291">
    <property type="entry name" value="NAD(P)-bd_dom_sf"/>
</dbReference>
<dbReference type="PANTHER" id="PTHR43162:SF1">
    <property type="entry name" value="PRESTALK A DIFFERENTIATION PROTEIN A"/>
    <property type="match status" value="1"/>
</dbReference>
<evidence type="ECO:0000313" key="3">
    <source>
        <dbReference type="Proteomes" id="UP000323380"/>
    </source>
</evidence>
<name>A0A5D0NYM2_9ACTN</name>
<dbReference type="STRING" id="1220554.GCA_001552135_08103"/>
<proteinExistence type="predicted"/>
<dbReference type="PANTHER" id="PTHR43162">
    <property type="match status" value="1"/>
</dbReference>
<protein>
    <submittedName>
        <fullName evidence="2">NAD(P)H-binding protein</fullName>
    </submittedName>
</protein>
<dbReference type="Proteomes" id="UP000323380">
    <property type="component" value="Unassembled WGS sequence"/>
</dbReference>
<dbReference type="SUPFAM" id="SSF51735">
    <property type="entry name" value="NAD(P)-binding Rossmann-fold domains"/>
    <property type="match status" value="1"/>
</dbReference>
<dbReference type="InterPro" id="IPR016040">
    <property type="entry name" value="NAD(P)-bd_dom"/>
</dbReference>
<gene>
    <name evidence="2" type="ORF">FXF69_10085</name>
</gene>
<evidence type="ECO:0000259" key="1">
    <source>
        <dbReference type="Pfam" id="PF13460"/>
    </source>
</evidence>
<dbReference type="Gene3D" id="3.90.25.10">
    <property type="entry name" value="UDP-galactose 4-epimerase, domain 1"/>
    <property type="match status" value="1"/>
</dbReference>
<dbReference type="Pfam" id="PF13460">
    <property type="entry name" value="NAD_binding_10"/>
    <property type="match status" value="1"/>
</dbReference>
<dbReference type="EMBL" id="VSFG01000001">
    <property type="protein sequence ID" value="TYB49412.1"/>
    <property type="molecule type" value="Genomic_DNA"/>
</dbReference>
<dbReference type="RefSeq" id="WP_067905257.1">
    <property type="nucleotide sequence ID" value="NZ_VSFG01000001.1"/>
</dbReference>
<accession>A0A5D0NYM2</accession>
<evidence type="ECO:0000313" key="2">
    <source>
        <dbReference type="EMBL" id="TYB49412.1"/>
    </source>
</evidence>
<keyword evidence="3" id="KW-1185">Reference proteome</keyword>
<sequence>MTTYLVLGGTGKTGRRVADRLRAAGRTVRTASRTSGDVPFDLADPGTWAAALDGVAAVYVVEPNPYPGGDPDARGRVPRFVAAAGAAGVRRLVMLSAPGGSEPGTPLWDAERAVRDSGADWTILRPTWFSQNFSEAFFLRGVLSGRLSLPTGDGRTPFVDAVDIADVAVSALTGADRHAGQVYDLTGPRAIGFGEAADLIGRATGRDVRYADVTPEAFVEEQVAAGLPAHAARLLAGLLTIVRDGGAAAVADGVEKALGRPPRRFEDYVAETAAAGAWS</sequence>